<dbReference type="Proteomes" id="UP000756132">
    <property type="component" value="Chromosome 2"/>
</dbReference>
<organism evidence="1 2">
    <name type="scientific">Passalora fulva</name>
    <name type="common">Tomato leaf mold</name>
    <name type="synonym">Cladosporium fulvum</name>
    <dbReference type="NCBI Taxonomy" id="5499"/>
    <lineage>
        <taxon>Eukaryota</taxon>
        <taxon>Fungi</taxon>
        <taxon>Dikarya</taxon>
        <taxon>Ascomycota</taxon>
        <taxon>Pezizomycotina</taxon>
        <taxon>Dothideomycetes</taxon>
        <taxon>Dothideomycetidae</taxon>
        <taxon>Mycosphaerellales</taxon>
        <taxon>Mycosphaerellaceae</taxon>
        <taxon>Fulvia</taxon>
    </lineage>
</organism>
<gene>
    <name evidence="1" type="ORF">CLAFUR5_02582</name>
</gene>
<evidence type="ECO:0000313" key="1">
    <source>
        <dbReference type="EMBL" id="UJO14243.1"/>
    </source>
</evidence>
<dbReference type="EMBL" id="CP090164">
    <property type="protein sequence ID" value="UJO14243.1"/>
    <property type="molecule type" value="Genomic_DNA"/>
</dbReference>
<dbReference type="OrthoDB" id="3640596at2759"/>
<reference evidence="1" key="2">
    <citation type="journal article" date="2022" name="Microb. Genom.">
        <title>A chromosome-scale genome assembly of the tomato pathogen Cladosporium fulvum reveals a compartmentalized genome architecture and the presence of a dispensable chromosome.</title>
        <authorList>
            <person name="Zaccaron A.Z."/>
            <person name="Chen L.H."/>
            <person name="Samaras A."/>
            <person name="Stergiopoulos I."/>
        </authorList>
    </citation>
    <scope>NUCLEOTIDE SEQUENCE</scope>
    <source>
        <strain evidence="1">Race5_Kim</strain>
    </source>
</reference>
<evidence type="ECO:0000313" key="2">
    <source>
        <dbReference type="Proteomes" id="UP000756132"/>
    </source>
</evidence>
<reference evidence="1" key="1">
    <citation type="submission" date="2021-12" db="EMBL/GenBank/DDBJ databases">
        <authorList>
            <person name="Zaccaron A."/>
            <person name="Stergiopoulos I."/>
        </authorList>
    </citation>
    <scope>NUCLEOTIDE SEQUENCE</scope>
    <source>
        <strain evidence="1">Race5_Kim</strain>
    </source>
</reference>
<accession>A0A9Q8LCJ4</accession>
<dbReference type="RefSeq" id="XP_047758609.1">
    <property type="nucleotide sequence ID" value="XM_047901730.1"/>
</dbReference>
<protein>
    <submittedName>
        <fullName evidence="1">Uncharacterized protein</fullName>
    </submittedName>
</protein>
<proteinExistence type="predicted"/>
<name>A0A9Q8LCJ4_PASFU</name>
<dbReference type="KEGG" id="ffu:CLAFUR5_02582"/>
<keyword evidence="2" id="KW-1185">Reference proteome</keyword>
<dbReference type="AlphaFoldDB" id="A0A9Q8LCJ4"/>
<dbReference type="GeneID" id="71982460"/>
<dbReference type="OMA" id="HYESNTH"/>
<sequence length="392" mass="43503">MAGSLGTRRPWLERRPSEMESALISVREDALASVLPSFAPLASHYESNTHALIDQLIQESPELPPLTTWNPLDPIEIRKVYEWILRATSRCSYGEVDMLLTEELVRELDRSFLEDASSISSRGISIGGRCVYFRSQRLYRTLAEISHHTRSMRIGHVLASFFLQRGVEVASADSSEALGQWCFAVLRASMREDDKIECLRQVLQVRSDLPRRLLGRGRKAEEVSAVLERILGYSSSLSSAGRHGLASSASRLRTTSRPLDIDIDLSLHIGSGRNTPLMRERLNPTDDGIRVRGMEVVDAERELARDGRRMLNLTLGRRYGDRYDRLGGIDRLGGVDRLEGVGRLDGLGAGGRLGAGYDRLGGMGAANSPLRHVRFAEDRMGAGLGDDYISTI</sequence>